<dbReference type="InterPro" id="IPR018060">
    <property type="entry name" value="HTH_AraC"/>
</dbReference>
<keyword evidence="2" id="KW-0238">DNA-binding</keyword>
<evidence type="ECO:0000313" key="6">
    <source>
        <dbReference type="Proteomes" id="UP000243002"/>
    </source>
</evidence>
<dbReference type="RefSeq" id="WP_106502813.1">
    <property type="nucleotide sequence ID" value="NZ_PXXO01000007.1"/>
</dbReference>
<accession>A0A2P7MVD7</accession>
<evidence type="ECO:0000259" key="4">
    <source>
        <dbReference type="PROSITE" id="PS01124"/>
    </source>
</evidence>
<feature type="domain" description="HTH araC/xylS-type" evidence="4">
    <location>
        <begin position="212"/>
        <end position="313"/>
    </location>
</feature>
<keyword evidence="1" id="KW-0805">Transcription regulation</keyword>
<dbReference type="SUPFAM" id="SSF46689">
    <property type="entry name" value="Homeodomain-like"/>
    <property type="match status" value="1"/>
</dbReference>
<dbReference type="PANTHER" id="PTHR46796:SF12">
    <property type="entry name" value="HTH-TYPE DNA-BINDING TRANSCRIPTIONAL ACTIVATOR EUTR"/>
    <property type="match status" value="1"/>
</dbReference>
<organism evidence="5 6">
    <name type="scientific">Cyanobium usitatum str. Tous</name>
    <dbReference type="NCBI Taxonomy" id="2116684"/>
    <lineage>
        <taxon>Bacteria</taxon>
        <taxon>Bacillati</taxon>
        <taxon>Cyanobacteriota</taxon>
        <taxon>Cyanophyceae</taxon>
        <taxon>Synechococcales</taxon>
        <taxon>Prochlorococcaceae</taxon>
        <taxon>Cyanobium</taxon>
    </lineage>
</organism>
<dbReference type="OrthoDB" id="7544370at2"/>
<evidence type="ECO:0000256" key="1">
    <source>
        <dbReference type="ARBA" id="ARBA00023015"/>
    </source>
</evidence>
<sequence>MKDALLAPLFSGPALTPVLDSHDFDQWRLVIEGTLGDHRSTLRSPSSSFRTRVAIGQAGPLQVVHLQGQGQMELQRIQEADKAVLWLPLQGWSQERINGRWETAEPGEALLMRPGDGLEGITSLRMEGLSIVLPPDQLEFNSPARIGAGRHNRALVKAALGFAEAVAMGRAGAEHAALELLDVLQSWELQTSLLQGQPRERITAVRRRAYVEQTRQWMDLHLHEAIDIRRIATAMGVSTRTLQYAFLDDRGHSPMAELKRLRLRRLRQLLLDPEQRQHSTAELMVRAGLLACGATAADYRRYCGESPRETRQPSQNR</sequence>
<dbReference type="Gene3D" id="1.10.10.60">
    <property type="entry name" value="Homeodomain-like"/>
    <property type="match status" value="1"/>
</dbReference>
<protein>
    <recommendedName>
        <fullName evidence="4">HTH araC/xylS-type domain-containing protein</fullName>
    </recommendedName>
</protein>
<dbReference type="PANTHER" id="PTHR46796">
    <property type="entry name" value="HTH-TYPE TRANSCRIPTIONAL ACTIVATOR RHAS-RELATED"/>
    <property type="match status" value="1"/>
</dbReference>
<dbReference type="AlphaFoldDB" id="A0A2P7MVD7"/>
<dbReference type="Proteomes" id="UP000243002">
    <property type="component" value="Unassembled WGS sequence"/>
</dbReference>
<comment type="caution">
    <text evidence="5">The sequence shown here is derived from an EMBL/GenBank/DDBJ whole genome shotgun (WGS) entry which is preliminary data.</text>
</comment>
<dbReference type="EMBL" id="PXXO01000007">
    <property type="protein sequence ID" value="PSJ05188.1"/>
    <property type="molecule type" value="Genomic_DNA"/>
</dbReference>
<evidence type="ECO:0000256" key="3">
    <source>
        <dbReference type="ARBA" id="ARBA00023163"/>
    </source>
</evidence>
<dbReference type="GO" id="GO:0043565">
    <property type="term" value="F:sequence-specific DNA binding"/>
    <property type="evidence" value="ECO:0007669"/>
    <property type="project" value="InterPro"/>
</dbReference>
<reference evidence="5 6" key="1">
    <citation type="journal article" date="2018" name="Environ. Microbiol.">
        <title>Ecological and genomic features of two widespread freshwater picocyanobacteria.</title>
        <authorList>
            <person name="Cabello-Yeves P.J."/>
            <person name="Picazo A."/>
            <person name="Camacho A."/>
            <person name="Callieri C."/>
            <person name="Rosselli R."/>
            <person name="Roda-Garcia J.J."/>
            <person name="Coutinho F.H."/>
            <person name="Rodriguez-Valera F."/>
        </authorList>
    </citation>
    <scope>NUCLEOTIDE SEQUENCE [LARGE SCALE GENOMIC DNA]</scope>
    <source>
        <strain evidence="5 6">Tous</strain>
    </source>
</reference>
<evidence type="ECO:0000256" key="2">
    <source>
        <dbReference type="ARBA" id="ARBA00023125"/>
    </source>
</evidence>
<name>A0A2P7MVD7_9CYAN</name>
<dbReference type="InterPro" id="IPR009057">
    <property type="entry name" value="Homeodomain-like_sf"/>
</dbReference>
<dbReference type="InterPro" id="IPR050204">
    <property type="entry name" value="AraC_XylS_family_regulators"/>
</dbReference>
<keyword evidence="6" id="KW-1185">Reference proteome</keyword>
<evidence type="ECO:0000313" key="5">
    <source>
        <dbReference type="EMBL" id="PSJ05188.1"/>
    </source>
</evidence>
<proteinExistence type="predicted"/>
<dbReference type="GO" id="GO:0003700">
    <property type="term" value="F:DNA-binding transcription factor activity"/>
    <property type="evidence" value="ECO:0007669"/>
    <property type="project" value="InterPro"/>
</dbReference>
<dbReference type="Pfam" id="PF12833">
    <property type="entry name" value="HTH_18"/>
    <property type="match status" value="1"/>
</dbReference>
<dbReference type="SMART" id="SM00342">
    <property type="entry name" value="HTH_ARAC"/>
    <property type="match status" value="1"/>
</dbReference>
<dbReference type="PROSITE" id="PS01124">
    <property type="entry name" value="HTH_ARAC_FAMILY_2"/>
    <property type="match status" value="1"/>
</dbReference>
<gene>
    <name evidence="5" type="ORF">C7K55_07580</name>
</gene>
<keyword evidence="3" id="KW-0804">Transcription</keyword>